<keyword evidence="5 10" id="KW-0540">Nuclease</keyword>
<protein>
    <recommendedName>
        <fullName evidence="4 10">Ribonuclease H</fullName>
        <shortName evidence="10">RNase H</shortName>
        <ecNumber evidence="4 10">3.1.26.4</ecNumber>
    </recommendedName>
</protein>
<evidence type="ECO:0000256" key="8">
    <source>
        <dbReference type="ARBA" id="ARBA00022801"/>
    </source>
</evidence>
<dbReference type="InterPro" id="IPR036397">
    <property type="entry name" value="RNaseH_sf"/>
</dbReference>
<dbReference type="InterPro" id="IPR022892">
    <property type="entry name" value="RNaseHI"/>
</dbReference>
<keyword evidence="6 10" id="KW-0479">Metal-binding</keyword>
<comment type="function">
    <text evidence="10">Endonuclease that specifically degrades the RNA of RNA-DNA hybrids.</text>
</comment>
<dbReference type="EMBL" id="CP041040">
    <property type="protein sequence ID" value="QDE33564.1"/>
    <property type="molecule type" value="Genomic_DNA"/>
</dbReference>
<evidence type="ECO:0000256" key="7">
    <source>
        <dbReference type="ARBA" id="ARBA00022759"/>
    </source>
</evidence>
<organism evidence="12 13">
    <name type="scientific">Microbacterium foliorum</name>
    <dbReference type="NCBI Taxonomy" id="104336"/>
    <lineage>
        <taxon>Bacteria</taxon>
        <taxon>Bacillati</taxon>
        <taxon>Actinomycetota</taxon>
        <taxon>Actinomycetes</taxon>
        <taxon>Micrococcales</taxon>
        <taxon>Microbacteriaceae</taxon>
        <taxon>Microbacterium</taxon>
    </lineage>
</organism>
<dbReference type="PROSITE" id="PS50879">
    <property type="entry name" value="RNASE_H_1"/>
    <property type="match status" value="1"/>
</dbReference>
<keyword evidence="9 10" id="KW-0460">Magnesium</keyword>
<feature type="binding site" evidence="10">
    <location>
        <position position="8"/>
    </location>
    <ligand>
        <name>Mg(2+)</name>
        <dbReference type="ChEBI" id="CHEBI:18420"/>
        <label>1</label>
    </ligand>
</feature>
<comment type="subunit">
    <text evidence="3 10">Monomer.</text>
</comment>
<dbReference type="InterPro" id="IPR002156">
    <property type="entry name" value="RNaseH_domain"/>
</dbReference>
<dbReference type="Gene3D" id="3.30.420.10">
    <property type="entry name" value="Ribonuclease H-like superfamily/Ribonuclease H"/>
    <property type="match status" value="1"/>
</dbReference>
<feature type="domain" description="RNase H type-1" evidence="11">
    <location>
        <begin position="1"/>
        <end position="138"/>
    </location>
</feature>
<gene>
    <name evidence="10" type="primary">rnhA</name>
    <name evidence="12" type="ORF">FIV50_01360</name>
</gene>
<keyword evidence="7 10" id="KW-0255">Endonuclease</keyword>
<dbReference type="AlphaFoldDB" id="A0A4Y5YLE9"/>
<dbReference type="GO" id="GO:0003676">
    <property type="term" value="F:nucleic acid binding"/>
    <property type="evidence" value="ECO:0007669"/>
    <property type="project" value="InterPro"/>
</dbReference>
<comment type="similarity">
    <text evidence="2 10">Belongs to the RNase H family.</text>
</comment>
<evidence type="ECO:0000256" key="9">
    <source>
        <dbReference type="ARBA" id="ARBA00022842"/>
    </source>
</evidence>
<evidence type="ECO:0000313" key="12">
    <source>
        <dbReference type="EMBL" id="QDE33564.1"/>
    </source>
</evidence>
<evidence type="ECO:0000256" key="2">
    <source>
        <dbReference type="ARBA" id="ARBA00005300"/>
    </source>
</evidence>
<evidence type="ECO:0000256" key="4">
    <source>
        <dbReference type="ARBA" id="ARBA00012180"/>
    </source>
</evidence>
<dbReference type="GO" id="GO:0043137">
    <property type="term" value="P:DNA replication, removal of RNA primer"/>
    <property type="evidence" value="ECO:0007669"/>
    <property type="project" value="TreeGrafter"/>
</dbReference>
<evidence type="ECO:0000256" key="5">
    <source>
        <dbReference type="ARBA" id="ARBA00022722"/>
    </source>
</evidence>
<feature type="binding site" evidence="10">
    <location>
        <position position="43"/>
    </location>
    <ligand>
        <name>Mg(2+)</name>
        <dbReference type="ChEBI" id="CHEBI:18420"/>
        <label>1</label>
    </ligand>
</feature>
<feature type="binding site" evidence="10">
    <location>
        <position position="66"/>
    </location>
    <ligand>
        <name>Mg(2+)</name>
        <dbReference type="ChEBI" id="CHEBI:18420"/>
        <label>1</label>
    </ligand>
</feature>
<dbReference type="PANTHER" id="PTHR10642">
    <property type="entry name" value="RIBONUCLEASE H1"/>
    <property type="match status" value="1"/>
</dbReference>
<dbReference type="SUPFAM" id="SSF53098">
    <property type="entry name" value="Ribonuclease H-like"/>
    <property type="match status" value="1"/>
</dbReference>
<dbReference type="GO" id="GO:0000287">
    <property type="term" value="F:magnesium ion binding"/>
    <property type="evidence" value="ECO:0007669"/>
    <property type="project" value="UniProtKB-UniRule"/>
</dbReference>
<dbReference type="RefSeq" id="WP_140035859.1">
    <property type="nucleotide sequence ID" value="NZ_CP041040.1"/>
</dbReference>
<accession>A0A4Y5YLE9</accession>
<evidence type="ECO:0000256" key="6">
    <source>
        <dbReference type="ARBA" id="ARBA00022723"/>
    </source>
</evidence>
<dbReference type="Pfam" id="PF00075">
    <property type="entry name" value="RNase_H"/>
    <property type="match status" value="1"/>
</dbReference>
<dbReference type="CDD" id="cd09278">
    <property type="entry name" value="RNase_HI_prokaryote_like"/>
    <property type="match status" value="1"/>
</dbReference>
<dbReference type="HAMAP" id="MF_00042">
    <property type="entry name" value="RNase_H"/>
    <property type="match status" value="1"/>
</dbReference>
<dbReference type="OrthoDB" id="7845843at2"/>
<evidence type="ECO:0000256" key="10">
    <source>
        <dbReference type="HAMAP-Rule" id="MF_00042"/>
    </source>
</evidence>
<comment type="catalytic activity">
    <reaction evidence="1 10">
        <text>Endonucleolytic cleavage to 5'-phosphomonoester.</text>
        <dbReference type="EC" id="3.1.26.4"/>
    </reaction>
</comment>
<dbReference type="PANTHER" id="PTHR10642:SF26">
    <property type="entry name" value="RIBONUCLEASE H1"/>
    <property type="match status" value="1"/>
</dbReference>
<keyword evidence="10" id="KW-0963">Cytoplasm</keyword>
<evidence type="ECO:0000256" key="3">
    <source>
        <dbReference type="ARBA" id="ARBA00011245"/>
    </source>
</evidence>
<dbReference type="EC" id="3.1.26.4" evidence="4 10"/>
<keyword evidence="8 10" id="KW-0378">Hydrolase</keyword>
<evidence type="ECO:0000259" key="11">
    <source>
        <dbReference type="PROSITE" id="PS50879"/>
    </source>
</evidence>
<evidence type="ECO:0000256" key="1">
    <source>
        <dbReference type="ARBA" id="ARBA00000077"/>
    </source>
</evidence>
<dbReference type="GO" id="GO:0004523">
    <property type="term" value="F:RNA-DNA hybrid ribonuclease activity"/>
    <property type="evidence" value="ECO:0007669"/>
    <property type="project" value="UniProtKB-UniRule"/>
</dbReference>
<evidence type="ECO:0000313" key="13">
    <source>
        <dbReference type="Proteomes" id="UP000316125"/>
    </source>
</evidence>
<feature type="binding site" evidence="10">
    <location>
        <position position="8"/>
    </location>
    <ligand>
        <name>Mg(2+)</name>
        <dbReference type="ChEBI" id="CHEBI:18420"/>
        <label>2</label>
    </ligand>
</feature>
<dbReference type="InterPro" id="IPR050092">
    <property type="entry name" value="RNase_H"/>
</dbReference>
<proteinExistence type="inferred from homology"/>
<dbReference type="Proteomes" id="UP000316125">
    <property type="component" value="Chromosome"/>
</dbReference>
<comment type="cofactor">
    <cofactor evidence="10">
        <name>Mg(2+)</name>
        <dbReference type="ChEBI" id="CHEBI:18420"/>
    </cofactor>
    <text evidence="10">Binds 1 Mg(2+) ion per subunit. May bind a second metal ion at a regulatory site, or after substrate binding.</text>
</comment>
<sequence length="254" mass="26462">MTITAAADGSALGNPGPNGWAWYIDDDNWAAGGSPHGTNNQGELRAVLELLQATAGISEKLMIECDSRYVIDSVTKWMPGWKRKGWRKSDGGPVLNRDLLEGIDEAIRGRDVEFSWVKGHAGHPLNEAADERANAAAKAYQAKQEPRRGPGFTMATDAGAAAAASAPIAAAAPASDASSVTAPSTAATSSAPAATTVIAEPLWAEASDLLDGLDAPVDDPIVVSLALSSDEHARLRDSAEAQGISLEEALRRLI</sequence>
<reference evidence="12 13" key="1">
    <citation type="submission" date="2019-06" db="EMBL/GenBank/DDBJ databases">
        <title>Complete genome of Microbacterium foliorum M2.</title>
        <authorList>
            <person name="Cao G."/>
        </authorList>
    </citation>
    <scope>NUCLEOTIDE SEQUENCE [LARGE SCALE GENOMIC DNA]</scope>
    <source>
        <strain evidence="12 13">M2</strain>
    </source>
</reference>
<dbReference type="GO" id="GO:0005737">
    <property type="term" value="C:cytoplasm"/>
    <property type="evidence" value="ECO:0007669"/>
    <property type="project" value="UniProtKB-SubCell"/>
</dbReference>
<name>A0A4Y5YLE9_9MICO</name>
<comment type="subcellular location">
    <subcellularLocation>
        <location evidence="10">Cytoplasm</location>
    </subcellularLocation>
</comment>
<feature type="binding site" evidence="10">
    <location>
        <position position="130"/>
    </location>
    <ligand>
        <name>Mg(2+)</name>
        <dbReference type="ChEBI" id="CHEBI:18420"/>
        <label>2</label>
    </ligand>
</feature>
<dbReference type="InterPro" id="IPR012337">
    <property type="entry name" value="RNaseH-like_sf"/>
</dbReference>